<name>A0A285VCN2_9MICO</name>
<dbReference type="Proteomes" id="UP000219688">
    <property type="component" value="Unassembled WGS sequence"/>
</dbReference>
<dbReference type="SUPFAM" id="SSF82784">
    <property type="entry name" value="OsmC-like"/>
    <property type="match status" value="1"/>
</dbReference>
<organism evidence="1 2">
    <name type="scientific">Ornithinimicrobium cerasi</name>
    <dbReference type="NCBI Taxonomy" id="2248773"/>
    <lineage>
        <taxon>Bacteria</taxon>
        <taxon>Bacillati</taxon>
        <taxon>Actinomycetota</taxon>
        <taxon>Actinomycetes</taxon>
        <taxon>Micrococcales</taxon>
        <taxon>Ornithinimicrobiaceae</taxon>
        <taxon>Ornithinimicrobium</taxon>
    </lineage>
</organism>
<proteinExistence type="predicted"/>
<dbReference type="EMBL" id="OBQK01000001">
    <property type="protein sequence ID" value="SOC51338.1"/>
    <property type="molecule type" value="Genomic_DNA"/>
</dbReference>
<dbReference type="RefSeq" id="WP_097186382.1">
    <property type="nucleotide sequence ID" value="NZ_OBQK01000001.1"/>
</dbReference>
<dbReference type="NCBIfam" id="TIGR03562">
    <property type="entry name" value="osmo_induc_OsmC"/>
    <property type="match status" value="1"/>
</dbReference>
<evidence type="ECO:0000313" key="1">
    <source>
        <dbReference type="EMBL" id="SOC51338.1"/>
    </source>
</evidence>
<sequence length="141" mass="14694">MALVSTGSATWNGSLFEGSGTARLDSSGLGTFDIHWKGRTEEGQKVTNPEELIGAAHAACFSMAFSNMLAKAGTPPTQLDTRADVTFVPGEGITGIHLTVRGQVPDLGEEDFQRIAEEAKTGCPVSQALAGTEITLTAELA</sequence>
<gene>
    <name evidence="1" type="ORF">SAMN05421879_101149</name>
</gene>
<dbReference type="InterPro" id="IPR015946">
    <property type="entry name" value="KH_dom-like_a/b"/>
</dbReference>
<accession>A0A285VCN2</accession>
<dbReference type="PANTHER" id="PTHR42830">
    <property type="entry name" value="OSMOTICALLY INDUCIBLE FAMILY PROTEIN"/>
    <property type="match status" value="1"/>
</dbReference>
<dbReference type="PANTHER" id="PTHR42830:SF1">
    <property type="entry name" value="OSMOTICALLY INDUCIBLE FAMILY PROTEIN"/>
    <property type="match status" value="1"/>
</dbReference>
<keyword evidence="2" id="KW-1185">Reference proteome</keyword>
<dbReference type="Pfam" id="PF02566">
    <property type="entry name" value="OsmC"/>
    <property type="match status" value="1"/>
</dbReference>
<protein>
    <submittedName>
        <fullName evidence="1">Osmotically inducible protein OsmC</fullName>
    </submittedName>
</protein>
<dbReference type="GO" id="GO:0004601">
    <property type="term" value="F:peroxidase activity"/>
    <property type="evidence" value="ECO:0007669"/>
    <property type="project" value="InterPro"/>
</dbReference>
<dbReference type="InterPro" id="IPR052707">
    <property type="entry name" value="OsmC_Ohr_Peroxiredoxin"/>
</dbReference>
<dbReference type="InterPro" id="IPR036102">
    <property type="entry name" value="OsmC/Ohrsf"/>
</dbReference>
<dbReference type="GO" id="GO:0006979">
    <property type="term" value="P:response to oxidative stress"/>
    <property type="evidence" value="ECO:0007669"/>
    <property type="project" value="InterPro"/>
</dbReference>
<dbReference type="Gene3D" id="3.30.300.20">
    <property type="match status" value="1"/>
</dbReference>
<dbReference type="AlphaFoldDB" id="A0A285VCN2"/>
<dbReference type="STRING" id="1122622.GCA_000421185_01559"/>
<reference evidence="2" key="1">
    <citation type="submission" date="2017-08" db="EMBL/GenBank/DDBJ databases">
        <authorList>
            <person name="Varghese N."/>
            <person name="Submissions S."/>
        </authorList>
    </citation>
    <scope>NUCLEOTIDE SEQUENCE [LARGE SCALE GENOMIC DNA]</scope>
    <source>
        <strain evidence="2">USBA17B2</strain>
    </source>
</reference>
<dbReference type="InterPro" id="IPR019904">
    <property type="entry name" value="Peroxiredoxin_OsmC"/>
</dbReference>
<dbReference type="InterPro" id="IPR003718">
    <property type="entry name" value="OsmC/Ohr_fam"/>
</dbReference>
<dbReference type="OrthoDB" id="9807532at2"/>
<evidence type="ECO:0000313" key="2">
    <source>
        <dbReference type="Proteomes" id="UP000219688"/>
    </source>
</evidence>